<organism evidence="1 2">
    <name type="scientific">Kitasatospora albolonga</name>
    <dbReference type="NCBI Taxonomy" id="68173"/>
    <lineage>
        <taxon>Bacteria</taxon>
        <taxon>Bacillati</taxon>
        <taxon>Actinomycetota</taxon>
        <taxon>Actinomycetes</taxon>
        <taxon>Kitasatosporales</taxon>
        <taxon>Streptomycetaceae</taxon>
        <taxon>Kitasatospora</taxon>
    </lineage>
</organism>
<reference evidence="1 2" key="1">
    <citation type="submission" date="2017-04" db="EMBL/GenBank/DDBJ databases">
        <title>The complete genome sequence of Streptomyces albolongus YIM 101047, the producer of novel bafilomycins and novel odoriferous sesquiterpenoids.</title>
        <authorList>
            <person name="Yin M."/>
            <person name="Jiang Y."/>
        </authorList>
    </citation>
    <scope>NUCLEOTIDE SEQUENCE [LARGE SCALE GENOMIC DNA]</scope>
    <source>
        <strain evidence="1 2">YIM 101047</strain>
    </source>
</reference>
<proteinExistence type="predicted"/>
<evidence type="ECO:0000313" key="2">
    <source>
        <dbReference type="Proteomes" id="UP000192251"/>
    </source>
</evidence>
<dbReference type="Proteomes" id="UP000192251">
    <property type="component" value="Chromosome"/>
</dbReference>
<dbReference type="RefSeq" id="WP_084748653.1">
    <property type="nucleotide sequence ID" value="NZ_CP020563.1"/>
</dbReference>
<sequence>MTADQREPVFQTPSAVETDISLAVIEYGDAASAYAPAMSAPGVPQSVVDDYAIVVDILALARRVPLPDVPPLLAVGTRALLRVHRGLLG</sequence>
<evidence type="ECO:0000313" key="1">
    <source>
        <dbReference type="EMBL" id="ARF74599.1"/>
    </source>
</evidence>
<dbReference type="AlphaFoldDB" id="A0ABC8BVU9"/>
<keyword evidence="2" id="KW-1185">Reference proteome</keyword>
<dbReference type="KEGG" id="kab:B7C62_21980"/>
<protein>
    <submittedName>
        <fullName evidence="1">Uncharacterized protein</fullName>
    </submittedName>
</protein>
<gene>
    <name evidence="1" type="ORF">B7C62_21980</name>
</gene>
<accession>A0ABC8BVU9</accession>
<dbReference type="EMBL" id="CP020563">
    <property type="protein sequence ID" value="ARF74599.1"/>
    <property type="molecule type" value="Genomic_DNA"/>
</dbReference>
<name>A0ABC8BVU9_9ACTN</name>